<dbReference type="Proteomes" id="UP001056120">
    <property type="component" value="Linkage Group LG08"/>
</dbReference>
<gene>
    <name evidence="1" type="ORF">L1987_23958</name>
</gene>
<keyword evidence="2" id="KW-1185">Reference proteome</keyword>
<accession>A0ACB9ILR5</accession>
<evidence type="ECO:0000313" key="2">
    <source>
        <dbReference type="Proteomes" id="UP001056120"/>
    </source>
</evidence>
<protein>
    <submittedName>
        <fullName evidence="1">Uncharacterized protein</fullName>
    </submittedName>
</protein>
<comment type="caution">
    <text evidence="1">The sequence shown here is derived from an EMBL/GenBank/DDBJ whole genome shotgun (WGS) entry which is preliminary data.</text>
</comment>
<evidence type="ECO:0000313" key="1">
    <source>
        <dbReference type="EMBL" id="KAI3808017.1"/>
    </source>
</evidence>
<dbReference type="EMBL" id="CM042025">
    <property type="protein sequence ID" value="KAI3808017.1"/>
    <property type="molecule type" value="Genomic_DNA"/>
</dbReference>
<reference evidence="1 2" key="2">
    <citation type="journal article" date="2022" name="Mol. Ecol. Resour.">
        <title>The genomes of chicory, endive, great burdock and yacon provide insights into Asteraceae paleo-polyploidization history and plant inulin production.</title>
        <authorList>
            <person name="Fan W."/>
            <person name="Wang S."/>
            <person name="Wang H."/>
            <person name="Wang A."/>
            <person name="Jiang F."/>
            <person name="Liu H."/>
            <person name="Zhao H."/>
            <person name="Xu D."/>
            <person name="Zhang Y."/>
        </authorList>
    </citation>
    <scope>NUCLEOTIDE SEQUENCE [LARGE SCALE GENOMIC DNA]</scope>
    <source>
        <strain evidence="2">cv. Yunnan</strain>
        <tissue evidence="1">Leaves</tissue>
    </source>
</reference>
<name>A0ACB9ILR5_9ASTR</name>
<organism evidence="1 2">
    <name type="scientific">Smallanthus sonchifolius</name>
    <dbReference type="NCBI Taxonomy" id="185202"/>
    <lineage>
        <taxon>Eukaryota</taxon>
        <taxon>Viridiplantae</taxon>
        <taxon>Streptophyta</taxon>
        <taxon>Embryophyta</taxon>
        <taxon>Tracheophyta</taxon>
        <taxon>Spermatophyta</taxon>
        <taxon>Magnoliopsida</taxon>
        <taxon>eudicotyledons</taxon>
        <taxon>Gunneridae</taxon>
        <taxon>Pentapetalae</taxon>
        <taxon>asterids</taxon>
        <taxon>campanulids</taxon>
        <taxon>Asterales</taxon>
        <taxon>Asteraceae</taxon>
        <taxon>Asteroideae</taxon>
        <taxon>Heliantheae alliance</taxon>
        <taxon>Millerieae</taxon>
        <taxon>Smallanthus</taxon>
    </lineage>
</organism>
<sequence>MLAEVIHSVACFANQALLLYGLNSSGRAPDAPHSYVYFKERFVWSFIAAVGLFCLGSGATIVHGIQNLWTSQPPKNITYAVLVIGGSFIIEGAFLAVRVHAVRKGAVAKGMPVRDYGWRGHDPTSVTVMTNEGVAVVGLLIAVASLVVAKMIGNPNYNPITHWIPWLANAEEIGVSGSINKVLSKGQHSEHIDSI</sequence>
<proteinExistence type="predicted"/>
<reference evidence="2" key="1">
    <citation type="journal article" date="2022" name="Mol. Ecol. Resour.">
        <title>The genomes of chicory, endive, great burdock and yacon provide insights into Asteraceae palaeo-polyploidization history and plant inulin production.</title>
        <authorList>
            <person name="Fan W."/>
            <person name="Wang S."/>
            <person name="Wang H."/>
            <person name="Wang A."/>
            <person name="Jiang F."/>
            <person name="Liu H."/>
            <person name="Zhao H."/>
            <person name="Xu D."/>
            <person name="Zhang Y."/>
        </authorList>
    </citation>
    <scope>NUCLEOTIDE SEQUENCE [LARGE SCALE GENOMIC DNA]</scope>
    <source>
        <strain evidence="2">cv. Yunnan</strain>
    </source>
</reference>